<proteinExistence type="predicted"/>
<reference evidence="2 3" key="1">
    <citation type="submission" date="2019-11" db="EMBL/GenBank/DDBJ databases">
        <title>Complete genome sequence of Spiroplasma tabanidicola TAUS-1 (DSM 22603).</title>
        <authorList>
            <person name="Huang C.-T."/>
            <person name="Lin Y.-C."/>
            <person name="Kuo C.-H."/>
        </authorList>
    </citation>
    <scope>NUCLEOTIDE SEQUENCE [LARGE SCALE GENOMIC DNA]</scope>
    <source>
        <strain evidence="2 3">TAUS-1</strain>
    </source>
</reference>
<dbReference type="GO" id="GO:0015074">
    <property type="term" value="P:DNA integration"/>
    <property type="evidence" value="ECO:0007669"/>
    <property type="project" value="InterPro"/>
</dbReference>
<keyword evidence="3" id="KW-1185">Reference proteome</keyword>
<dbReference type="OrthoDB" id="389574at2"/>
<dbReference type="KEGG" id="stab:STABA_v1c08400"/>
<dbReference type="PROSITE" id="PS50994">
    <property type="entry name" value="INTEGRASE"/>
    <property type="match status" value="1"/>
</dbReference>
<dbReference type="InterPro" id="IPR036397">
    <property type="entry name" value="RNaseH_sf"/>
</dbReference>
<dbReference type="GO" id="GO:0003676">
    <property type="term" value="F:nucleic acid binding"/>
    <property type="evidence" value="ECO:0007669"/>
    <property type="project" value="InterPro"/>
</dbReference>
<dbReference type="AlphaFoldDB" id="A0A6I6CB75"/>
<dbReference type="Proteomes" id="UP000424468">
    <property type="component" value="Chromosome"/>
</dbReference>
<organism evidence="2 3">
    <name type="scientific">Spiroplasma tabanidicola</name>
    <dbReference type="NCBI Taxonomy" id="324079"/>
    <lineage>
        <taxon>Bacteria</taxon>
        <taxon>Bacillati</taxon>
        <taxon>Mycoplasmatota</taxon>
        <taxon>Mollicutes</taxon>
        <taxon>Entomoplasmatales</taxon>
        <taxon>Spiroplasmataceae</taxon>
        <taxon>Spiroplasma</taxon>
    </lineage>
</organism>
<feature type="domain" description="Integrase catalytic" evidence="1">
    <location>
        <begin position="85"/>
        <end position="263"/>
    </location>
</feature>
<dbReference type="Gene3D" id="3.30.420.10">
    <property type="entry name" value="Ribonuclease H-like superfamily/Ribonuclease H"/>
    <property type="match status" value="1"/>
</dbReference>
<dbReference type="InterPro" id="IPR050900">
    <property type="entry name" value="Transposase_IS3/IS150/IS904"/>
</dbReference>
<dbReference type="EMBL" id="CP046276">
    <property type="protein sequence ID" value="QGS52195.1"/>
    <property type="molecule type" value="Genomic_DNA"/>
</dbReference>
<evidence type="ECO:0000313" key="3">
    <source>
        <dbReference type="Proteomes" id="UP000424468"/>
    </source>
</evidence>
<evidence type="ECO:0000313" key="2">
    <source>
        <dbReference type="EMBL" id="QGS52195.1"/>
    </source>
</evidence>
<dbReference type="PANTHER" id="PTHR46889:SF4">
    <property type="entry name" value="TRANSPOSASE INSO FOR INSERTION SEQUENCE ELEMENT IS911B-RELATED"/>
    <property type="match status" value="1"/>
</dbReference>
<protein>
    <submittedName>
        <fullName evidence="2">IS3 family transposase</fullName>
    </submittedName>
</protein>
<dbReference type="InterPro" id="IPR001584">
    <property type="entry name" value="Integrase_cat-core"/>
</dbReference>
<sequence>MISKWFKRIYDKRDTSYDLFINKVFYDKDSKYWTHRKWGHKKIALKFGLCLKMVLSSMKAQNLVPENCEKSRKWKAYTKKSKDPINTAPNLLKNQETNKIEFIANKSLEKICLDISELKIKNKKIYLFVYIDIYSRLPLITYFANNQTNEELINSMQLLVAKYDVKNSIIHTDRGSQFRSLIMKEFCNNYNIIQSMTDGYASWQNSIVETFFKSIKQNYYVGYKFEDDGTFINWMKDCVWNYSNNRIINKLKNTPKEIFESNLLKYM</sequence>
<dbReference type="PANTHER" id="PTHR46889">
    <property type="entry name" value="TRANSPOSASE INSF FOR INSERTION SEQUENCE IS3B-RELATED"/>
    <property type="match status" value="1"/>
</dbReference>
<dbReference type="SUPFAM" id="SSF53098">
    <property type="entry name" value="Ribonuclease H-like"/>
    <property type="match status" value="1"/>
</dbReference>
<dbReference type="InterPro" id="IPR012337">
    <property type="entry name" value="RNaseH-like_sf"/>
</dbReference>
<dbReference type="RefSeq" id="WP_156006908.1">
    <property type="nucleotide sequence ID" value="NZ_CP046276.1"/>
</dbReference>
<name>A0A6I6CB75_9MOLU</name>
<gene>
    <name evidence="2" type="ORF">STABA_v1c08400</name>
</gene>
<accession>A0A6I6CB75</accession>
<dbReference type="Pfam" id="PF00665">
    <property type="entry name" value="rve"/>
    <property type="match status" value="1"/>
</dbReference>
<evidence type="ECO:0000259" key="1">
    <source>
        <dbReference type="PROSITE" id="PS50994"/>
    </source>
</evidence>